<organism evidence="1 2">
    <name type="scientific">Hyalomma asiaticum</name>
    <name type="common">Tick</name>
    <dbReference type="NCBI Taxonomy" id="266040"/>
    <lineage>
        <taxon>Eukaryota</taxon>
        <taxon>Metazoa</taxon>
        <taxon>Ecdysozoa</taxon>
        <taxon>Arthropoda</taxon>
        <taxon>Chelicerata</taxon>
        <taxon>Arachnida</taxon>
        <taxon>Acari</taxon>
        <taxon>Parasitiformes</taxon>
        <taxon>Ixodida</taxon>
        <taxon>Ixodoidea</taxon>
        <taxon>Ixodidae</taxon>
        <taxon>Hyalomminae</taxon>
        <taxon>Hyalomma</taxon>
    </lineage>
</organism>
<dbReference type="Proteomes" id="UP000821845">
    <property type="component" value="Chromosome 8"/>
</dbReference>
<protein>
    <submittedName>
        <fullName evidence="1">Uncharacterized protein</fullName>
    </submittedName>
</protein>
<reference evidence="1" key="1">
    <citation type="submission" date="2020-05" db="EMBL/GenBank/DDBJ databases">
        <title>Large-scale comparative analyses of tick genomes elucidate their genetic diversity and vector capacities.</title>
        <authorList>
            <person name="Jia N."/>
            <person name="Wang J."/>
            <person name="Shi W."/>
            <person name="Du L."/>
            <person name="Sun Y."/>
            <person name="Zhan W."/>
            <person name="Jiang J."/>
            <person name="Wang Q."/>
            <person name="Zhang B."/>
            <person name="Ji P."/>
            <person name="Sakyi L.B."/>
            <person name="Cui X."/>
            <person name="Yuan T."/>
            <person name="Jiang B."/>
            <person name="Yang W."/>
            <person name="Lam T.T.-Y."/>
            <person name="Chang Q."/>
            <person name="Ding S."/>
            <person name="Wang X."/>
            <person name="Zhu J."/>
            <person name="Ruan X."/>
            <person name="Zhao L."/>
            <person name="Wei J."/>
            <person name="Que T."/>
            <person name="Du C."/>
            <person name="Cheng J."/>
            <person name="Dai P."/>
            <person name="Han X."/>
            <person name="Huang E."/>
            <person name="Gao Y."/>
            <person name="Liu J."/>
            <person name="Shao H."/>
            <person name="Ye R."/>
            <person name="Li L."/>
            <person name="Wei W."/>
            <person name="Wang X."/>
            <person name="Wang C."/>
            <person name="Yang T."/>
            <person name="Huo Q."/>
            <person name="Li W."/>
            <person name="Guo W."/>
            <person name="Chen H."/>
            <person name="Zhou L."/>
            <person name="Ni X."/>
            <person name="Tian J."/>
            <person name="Zhou Y."/>
            <person name="Sheng Y."/>
            <person name="Liu T."/>
            <person name="Pan Y."/>
            <person name="Xia L."/>
            <person name="Li J."/>
            <person name="Zhao F."/>
            <person name="Cao W."/>
        </authorList>
    </citation>
    <scope>NUCLEOTIDE SEQUENCE</scope>
    <source>
        <strain evidence="1">Hyas-2018</strain>
    </source>
</reference>
<gene>
    <name evidence="1" type="ORF">HPB50_025763</name>
</gene>
<dbReference type="EMBL" id="CM023488">
    <property type="protein sequence ID" value="KAH6924865.1"/>
    <property type="molecule type" value="Genomic_DNA"/>
</dbReference>
<evidence type="ECO:0000313" key="2">
    <source>
        <dbReference type="Proteomes" id="UP000821845"/>
    </source>
</evidence>
<accession>A0ACB7RQT6</accession>
<sequence>MRHQAQAGRNGKELTPGPTFAEIDRGAFESYVCGRTSVLTTATREPKLDDVSVIRATQKR</sequence>
<evidence type="ECO:0000313" key="1">
    <source>
        <dbReference type="EMBL" id="KAH6924865.1"/>
    </source>
</evidence>
<proteinExistence type="predicted"/>
<name>A0ACB7RQT6_HYAAI</name>
<comment type="caution">
    <text evidence="1">The sequence shown here is derived from an EMBL/GenBank/DDBJ whole genome shotgun (WGS) entry which is preliminary data.</text>
</comment>
<keyword evidence="2" id="KW-1185">Reference proteome</keyword>